<dbReference type="EMBL" id="JACIBT010000011">
    <property type="protein sequence ID" value="MBB3668237.1"/>
    <property type="molecule type" value="Genomic_DNA"/>
</dbReference>
<keyword evidence="4" id="KW-0443">Lipid metabolism</keyword>
<evidence type="ECO:0000313" key="8">
    <source>
        <dbReference type="Proteomes" id="UP000547528"/>
    </source>
</evidence>
<reference evidence="7 8" key="1">
    <citation type="submission" date="2020-08" db="EMBL/GenBank/DDBJ databases">
        <title>Sequencing the genomes of 1000 actinobacteria strains.</title>
        <authorList>
            <person name="Klenk H.-P."/>
        </authorList>
    </citation>
    <scope>NUCLEOTIDE SEQUENCE [LARGE SCALE GENOMIC DNA]</scope>
    <source>
        <strain evidence="7 8">DSM 28238</strain>
    </source>
</reference>
<dbReference type="SUPFAM" id="SSF56801">
    <property type="entry name" value="Acetyl-CoA synthetase-like"/>
    <property type="match status" value="1"/>
</dbReference>
<dbReference type="PANTHER" id="PTHR43272">
    <property type="entry name" value="LONG-CHAIN-FATTY-ACID--COA LIGASE"/>
    <property type="match status" value="1"/>
</dbReference>
<proteinExistence type="inferred from homology"/>
<dbReference type="PROSITE" id="PS00455">
    <property type="entry name" value="AMP_BINDING"/>
    <property type="match status" value="1"/>
</dbReference>
<keyword evidence="2 7" id="KW-0436">Ligase</keyword>
<evidence type="ECO:0000256" key="4">
    <source>
        <dbReference type="ARBA" id="ARBA00023098"/>
    </source>
</evidence>
<organism evidence="7 8">
    <name type="scientific">Garicola koreensis</name>
    <dbReference type="NCBI Taxonomy" id="1262554"/>
    <lineage>
        <taxon>Bacteria</taxon>
        <taxon>Bacillati</taxon>
        <taxon>Actinomycetota</taxon>
        <taxon>Actinomycetes</taxon>
        <taxon>Micrococcales</taxon>
        <taxon>Micrococcaceae</taxon>
        <taxon>Garicola</taxon>
    </lineage>
</organism>
<comment type="similarity">
    <text evidence="1">Belongs to the ATP-dependent AMP-binding enzyme family.</text>
</comment>
<name>A0A7W5XL11_9MICC</name>
<protein>
    <recommendedName>
        <fullName evidence="5">Acyl-CoA synthetase</fullName>
    </recommendedName>
</protein>
<evidence type="ECO:0000256" key="1">
    <source>
        <dbReference type="ARBA" id="ARBA00006432"/>
    </source>
</evidence>
<evidence type="ECO:0000256" key="3">
    <source>
        <dbReference type="ARBA" id="ARBA00022832"/>
    </source>
</evidence>
<keyword evidence="8" id="KW-1185">Reference proteome</keyword>
<evidence type="ECO:0000256" key="2">
    <source>
        <dbReference type="ARBA" id="ARBA00022598"/>
    </source>
</evidence>
<gene>
    <name evidence="7" type="ORF">FHX47_001866</name>
</gene>
<dbReference type="AlphaFoldDB" id="A0A7W5XL11"/>
<evidence type="ECO:0000256" key="5">
    <source>
        <dbReference type="ARBA" id="ARBA00032875"/>
    </source>
</evidence>
<feature type="domain" description="AMP-dependent synthetase/ligase" evidence="6">
    <location>
        <begin position="35"/>
        <end position="448"/>
    </location>
</feature>
<dbReference type="RefSeq" id="WP_246328150.1">
    <property type="nucleotide sequence ID" value="NZ_BAABKR010000001.1"/>
</dbReference>
<comment type="caution">
    <text evidence="7">The sequence shown here is derived from an EMBL/GenBank/DDBJ whole genome shotgun (WGS) entry which is preliminary data.</text>
</comment>
<dbReference type="PANTHER" id="PTHR43272:SF32">
    <property type="entry name" value="AMP-DEPENDENT SYNTHETASE_LIGASE DOMAIN-CONTAINING PROTEIN"/>
    <property type="match status" value="1"/>
</dbReference>
<accession>A0A7W5XL11</accession>
<evidence type="ECO:0000313" key="7">
    <source>
        <dbReference type="EMBL" id="MBB3668237.1"/>
    </source>
</evidence>
<evidence type="ECO:0000259" key="6">
    <source>
        <dbReference type="Pfam" id="PF00501"/>
    </source>
</evidence>
<dbReference type="Pfam" id="PF00501">
    <property type="entry name" value="AMP-binding"/>
    <property type="match status" value="1"/>
</dbReference>
<sequence>MSSTAETTVAPEAAVSGSSATMTMPQLLDGLARTHSSSVAMQEKRYGIWQPTTWEQYRQRVRDFAHGLAEMGVQRGEIIAVLGDNRPEWLIAELAAQSLGASVVGIYPTSIGSELEHIISSANSRIVVAEDQEQVDKLLTLVEDHPEVGVERVIYYDPHGLEQYTEPLLLEFTTVEDRGVAWGNDHPGWLDEQVGAGSPSDTAVICTTSGTTSKPKLAELSHANLLSMAENLAAADPISNRDRYVSLLPFAWIGEQMLAVACGLAFGVTISFPEAASTQKSDMREIGPDFMFAPPRIWESMLTEVQVRIDESGPVKRSLFGWGYDVSDRVAALQTQGKKPGAWLKLLNLFANAVATRPVREQLGLTRLKRCYTGGAPLGPDVFRFFHAIGVNLKQIYGQTEITGIAVVHRNDAVKFETVGVPIESTEIDFGGNSEIMLRSPSVFKGYYQNAKATSEAITEEGWLHTGDAGYLDDDGQLVVIDRLKDVRTAPDGSLFSNAFIENKLKFSPYIEEAVVFVDDAPASPETGEASRGLSAIITLDPTTSGAWAEHERLSFTTYADLAAKPEVYHLIATEIATANADLSEGIRVGRFVLLHKQFDPDDDEITRTRKVRRNVVADRYAPVIEALANEEDSVTITSAVTYQDGSVVERPIPLRIFDLNTFTIPTGAKQRKVWSGRP</sequence>
<dbReference type="Proteomes" id="UP000547528">
    <property type="component" value="Unassembled WGS sequence"/>
</dbReference>
<dbReference type="GO" id="GO:0004467">
    <property type="term" value="F:long-chain fatty acid-CoA ligase activity"/>
    <property type="evidence" value="ECO:0007669"/>
    <property type="project" value="TreeGrafter"/>
</dbReference>
<dbReference type="InterPro" id="IPR042099">
    <property type="entry name" value="ANL_N_sf"/>
</dbReference>
<dbReference type="InterPro" id="IPR000873">
    <property type="entry name" value="AMP-dep_synth/lig_dom"/>
</dbReference>
<keyword evidence="3" id="KW-0276">Fatty acid metabolism</keyword>
<dbReference type="InterPro" id="IPR020845">
    <property type="entry name" value="AMP-binding_CS"/>
</dbReference>
<dbReference type="Gene3D" id="3.40.50.12780">
    <property type="entry name" value="N-terminal domain of ligase-like"/>
    <property type="match status" value="1"/>
</dbReference>
<dbReference type="GO" id="GO:0016020">
    <property type="term" value="C:membrane"/>
    <property type="evidence" value="ECO:0007669"/>
    <property type="project" value="TreeGrafter"/>
</dbReference>